<dbReference type="AlphaFoldDB" id="W9GSH2"/>
<dbReference type="OrthoDB" id="9943812at2"/>
<accession>W9GSH2</accession>
<proteinExistence type="predicted"/>
<dbReference type="EMBL" id="AVFL01000037">
    <property type="protein sequence ID" value="EWY36689.1"/>
    <property type="molecule type" value="Genomic_DNA"/>
</dbReference>
<gene>
    <name evidence="1" type="ORF">N825_25550</name>
</gene>
<keyword evidence="2" id="KW-1185">Reference proteome</keyword>
<name>W9GSH2_9PROT</name>
<reference evidence="1 2" key="1">
    <citation type="submission" date="2013-08" db="EMBL/GenBank/DDBJ databases">
        <title>The genome sequence of Skermanella stibiiresistens.</title>
        <authorList>
            <person name="Zhu W."/>
            <person name="Wang G."/>
        </authorList>
    </citation>
    <scope>NUCLEOTIDE SEQUENCE [LARGE SCALE GENOMIC DNA]</scope>
    <source>
        <strain evidence="1 2">SB22</strain>
    </source>
</reference>
<dbReference type="RefSeq" id="WP_157619650.1">
    <property type="nucleotide sequence ID" value="NZ_AVFL01000037.1"/>
</dbReference>
<sequence>MENSRRTEWKQESMWTFAAALILIGGVFAVATVLDQAGVGAKEPVRAAIIHDRSFEAALLRFDQEMARTRPEMFGRFTDGDVRIQSCLGFLTATVRPDRLRFFTDSPNARHYADCLPLRAAHLGKNPRDFIGPEGALGRIVQDRLDPSKLAEILPSWIKPMRRLRDAGVESIDVGRHGVTLRHGGQTATIDVVASADIAGRGLEDLVVRVTGAGAARYAILSQDAAGALVPMAPETVIVRAGLGNPSE</sequence>
<comment type="caution">
    <text evidence="1">The sequence shown here is derived from an EMBL/GenBank/DDBJ whole genome shotgun (WGS) entry which is preliminary data.</text>
</comment>
<organism evidence="1 2">
    <name type="scientific">Skermanella stibiiresistens SB22</name>
    <dbReference type="NCBI Taxonomy" id="1385369"/>
    <lineage>
        <taxon>Bacteria</taxon>
        <taxon>Pseudomonadati</taxon>
        <taxon>Pseudomonadota</taxon>
        <taxon>Alphaproteobacteria</taxon>
        <taxon>Rhodospirillales</taxon>
        <taxon>Azospirillaceae</taxon>
        <taxon>Skermanella</taxon>
    </lineage>
</organism>
<protein>
    <submittedName>
        <fullName evidence="1">Uncharacterized protein</fullName>
    </submittedName>
</protein>
<evidence type="ECO:0000313" key="2">
    <source>
        <dbReference type="Proteomes" id="UP000019486"/>
    </source>
</evidence>
<dbReference type="Proteomes" id="UP000019486">
    <property type="component" value="Unassembled WGS sequence"/>
</dbReference>
<evidence type="ECO:0000313" key="1">
    <source>
        <dbReference type="EMBL" id="EWY36689.1"/>
    </source>
</evidence>